<evidence type="ECO:0000313" key="1">
    <source>
        <dbReference type="EMBL" id="SHM65352.1"/>
    </source>
</evidence>
<protein>
    <submittedName>
        <fullName evidence="1">Uncharacterized protein</fullName>
    </submittedName>
</protein>
<name>A0A1M7KIZ9_9BACT</name>
<dbReference type="Proteomes" id="UP000184420">
    <property type="component" value="Unassembled WGS sequence"/>
</dbReference>
<proteinExistence type="predicted"/>
<organism evidence="1 2">
    <name type="scientific">Chitinophaga jiangningensis</name>
    <dbReference type="NCBI Taxonomy" id="1419482"/>
    <lineage>
        <taxon>Bacteria</taxon>
        <taxon>Pseudomonadati</taxon>
        <taxon>Bacteroidota</taxon>
        <taxon>Chitinophagia</taxon>
        <taxon>Chitinophagales</taxon>
        <taxon>Chitinophagaceae</taxon>
        <taxon>Chitinophaga</taxon>
    </lineage>
</organism>
<dbReference type="AlphaFoldDB" id="A0A1M7KIZ9"/>
<dbReference type="OrthoDB" id="674015at2"/>
<dbReference type="EMBL" id="FRBL01000009">
    <property type="protein sequence ID" value="SHM65352.1"/>
    <property type="molecule type" value="Genomic_DNA"/>
</dbReference>
<gene>
    <name evidence="1" type="ORF">SAMN05444266_109357</name>
</gene>
<sequence length="425" mass="46771">MAISAQLNTSYLASNLVNQKYQPLENINMQQADQPTITNLASNRSTTLDRLNIQARNLTYIGEDINGTMAREQAAGMLPPLVVISSNRSGWIRRTYDVGRVLAGNGNFANMNDRDALFNGAVPIYCPFRLAAAQQPLRNVYIFVHVTEYGTYAQNLAGTNMRVIGWKMRSPNQLVGFGGARYAAIEFFKHINSNTNPVSCNMIWMFDDNVVYINNFPDLQPVEAAMTNNANLVGLGFTGATSALTYEQITQIAHQPPPQQVAAAPVGAPILQQAVLWRISALRASNTNYCPYFITSAEDSSLTKYLGDTLCQYYVGSTVQKGALASTDYDNQPGSQRFSALKSQLLNLLYENAQPPNIDTPAQANCPLNTLLATFPPATLNKELPQVMYSKAVEQILFTALDNQLRLPVGTFTFTPAFIQLIDVI</sequence>
<reference evidence="1 2" key="1">
    <citation type="submission" date="2016-11" db="EMBL/GenBank/DDBJ databases">
        <authorList>
            <person name="Jaros S."/>
            <person name="Januszkiewicz K."/>
            <person name="Wedrychowicz H."/>
        </authorList>
    </citation>
    <scope>NUCLEOTIDE SEQUENCE [LARGE SCALE GENOMIC DNA]</scope>
    <source>
        <strain evidence="1 2">DSM 27406</strain>
    </source>
</reference>
<evidence type="ECO:0000313" key="2">
    <source>
        <dbReference type="Proteomes" id="UP000184420"/>
    </source>
</evidence>
<dbReference type="STRING" id="1419482.SAMN05444266_109357"/>
<dbReference type="RefSeq" id="WP_073085954.1">
    <property type="nucleotide sequence ID" value="NZ_FRBL01000009.1"/>
</dbReference>
<accession>A0A1M7KIZ9</accession>
<keyword evidence="2" id="KW-1185">Reference proteome</keyword>